<keyword evidence="2" id="KW-1185">Reference proteome</keyword>
<dbReference type="EMBL" id="JASBAN010000004">
    <property type="protein sequence ID" value="MDI2113913.1"/>
    <property type="molecule type" value="Genomic_DNA"/>
</dbReference>
<dbReference type="RefSeq" id="WP_281463564.1">
    <property type="nucleotide sequence ID" value="NZ_JASBAN010000004.1"/>
</dbReference>
<evidence type="ECO:0008006" key="3">
    <source>
        <dbReference type="Google" id="ProtNLM"/>
    </source>
</evidence>
<gene>
    <name evidence="1" type="ORF">QJV33_11595</name>
</gene>
<accession>A0ABT6QC98</accession>
<dbReference type="Gene3D" id="1.10.10.10">
    <property type="entry name" value="Winged helix-like DNA-binding domain superfamily/Winged helix DNA-binding domain"/>
    <property type="match status" value="1"/>
</dbReference>
<comment type="caution">
    <text evidence="1">The sequence shown here is derived from an EMBL/GenBank/DDBJ whole genome shotgun (WGS) entry which is preliminary data.</text>
</comment>
<proteinExistence type="predicted"/>
<protein>
    <recommendedName>
        <fullName evidence="3">HTH crp-type domain-containing protein</fullName>
    </recommendedName>
</protein>
<dbReference type="InterPro" id="IPR036388">
    <property type="entry name" value="WH-like_DNA-bd_sf"/>
</dbReference>
<evidence type="ECO:0000313" key="2">
    <source>
        <dbReference type="Proteomes" id="UP001431775"/>
    </source>
</evidence>
<sequence length="177" mass="20487">MTAYLKRLQTKPQKEAQEQIEQIELFLSQYPHLDEKKVSSLLWDARKKANLQEQNTWTFIMISPTQNDKIVDWLDQNSSQPRKAVRLWLKLFKAININTGQIMLTRQEIAQEMDMLPRNVSTIMSELESVGAIIKEKEGRGVIYYMNPLVGTHLPHEVRTKAQESAPKLKLLEGGKI</sequence>
<reference evidence="1" key="1">
    <citation type="submission" date="2023-05" db="EMBL/GenBank/DDBJ databases">
        <title>Whole genome sequence of Commensalibacter sp.</title>
        <authorList>
            <person name="Charoenyingcharoen P."/>
            <person name="Yukphan P."/>
        </authorList>
    </citation>
    <scope>NUCLEOTIDE SEQUENCE</scope>
    <source>
        <strain evidence="1">TBRC 10068</strain>
    </source>
</reference>
<dbReference type="Proteomes" id="UP001431775">
    <property type="component" value="Unassembled WGS sequence"/>
</dbReference>
<organism evidence="1 2">
    <name type="scientific">Commensalibacter nepenthis</name>
    <dbReference type="NCBI Taxonomy" id="3043872"/>
    <lineage>
        <taxon>Bacteria</taxon>
        <taxon>Pseudomonadati</taxon>
        <taxon>Pseudomonadota</taxon>
        <taxon>Alphaproteobacteria</taxon>
        <taxon>Acetobacterales</taxon>
        <taxon>Acetobacteraceae</taxon>
    </lineage>
</organism>
<dbReference type="InterPro" id="IPR036390">
    <property type="entry name" value="WH_DNA-bd_sf"/>
</dbReference>
<evidence type="ECO:0000313" key="1">
    <source>
        <dbReference type="EMBL" id="MDI2113913.1"/>
    </source>
</evidence>
<dbReference type="SUPFAM" id="SSF46785">
    <property type="entry name" value="Winged helix' DNA-binding domain"/>
    <property type="match status" value="1"/>
</dbReference>
<name>A0ABT6QC98_9PROT</name>